<keyword evidence="9" id="KW-1185">Reference proteome</keyword>
<evidence type="ECO:0000256" key="5">
    <source>
        <dbReference type="HAMAP-Rule" id="MF_00182"/>
    </source>
</evidence>
<protein>
    <recommendedName>
        <fullName evidence="2 5">Methionyl-tRNA formyltransferase</fullName>
        <ecNumber evidence="2 5">2.1.2.9</ecNumber>
    </recommendedName>
</protein>
<dbReference type="Pfam" id="PF02911">
    <property type="entry name" value="Formyl_trans_C"/>
    <property type="match status" value="1"/>
</dbReference>
<feature type="domain" description="Formyl transferase N-terminal" evidence="6">
    <location>
        <begin position="18"/>
        <end position="174"/>
    </location>
</feature>
<dbReference type="InterPro" id="IPR005794">
    <property type="entry name" value="Fmt"/>
</dbReference>
<evidence type="ECO:0000256" key="1">
    <source>
        <dbReference type="ARBA" id="ARBA00010699"/>
    </source>
</evidence>
<evidence type="ECO:0000256" key="2">
    <source>
        <dbReference type="ARBA" id="ARBA00012261"/>
    </source>
</evidence>
<feature type="domain" description="Formyl transferase C-terminal" evidence="7">
    <location>
        <begin position="218"/>
        <end position="320"/>
    </location>
</feature>
<dbReference type="PANTHER" id="PTHR11138">
    <property type="entry name" value="METHIONYL-TRNA FORMYLTRANSFERASE"/>
    <property type="match status" value="1"/>
</dbReference>
<dbReference type="InterPro" id="IPR044135">
    <property type="entry name" value="Met-tRNA-FMT_C"/>
</dbReference>
<evidence type="ECO:0000259" key="6">
    <source>
        <dbReference type="Pfam" id="PF00551"/>
    </source>
</evidence>
<dbReference type="Gene3D" id="3.40.50.12230">
    <property type="match status" value="1"/>
</dbReference>
<dbReference type="InterPro" id="IPR011034">
    <property type="entry name" value="Formyl_transferase-like_C_sf"/>
</dbReference>
<dbReference type="CDD" id="cd08704">
    <property type="entry name" value="Met_tRNA_FMT_C"/>
    <property type="match status" value="1"/>
</dbReference>
<comment type="similarity">
    <text evidence="1 5">Belongs to the Fmt family.</text>
</comment>
<dbReference type="SUPFAM" id="SSF50486">
    <property type="entry name" value="FMT C-terminal domain-like"/>
    <property type="match status" value="1"/>
</dbReference>
<dbReference type="InterPro" id="IPR002376">
    <property type="entry name" value="Formyl_transf_N"/>
</dbReference>
<comment type="caution">
    <text evidence="8">The sequence shown here is derived from an EMBL/GenBank/DDBJ whole genome shotgun (WGS) entry which is preliminary data.</text>
</comment>
<evidence type="ECO:0000313" key="8">
    <source>
        <dbReference type="EMBL" id="GAA2188230.1"/>
    </source>
</evidence>
<evidence type="ECO:0000256" key="4">
    <source>
        <dbReference type="ARBA" id="ARBA00022917"/>
    </source>
</evidence>
<evidence type="ECO:0000313" key="9">
    <source>
        <dbReference type="Proteomes" id="UP001501084"/>
    </source>
</evidence>
<evidence type="ECO:0000259" key="7">
    <source>
        <dbReference type="Pfam" id="PF02911"/>
    </source>
</evidence>
<sequence length="327" mass="34160">MDLVRAAGAVRAWENGRMRIVFAGTPEFAVPSLHALRAAGHEVVGVVTREDAPLGRKRVLTPSPVAVASEALGIPVHRANRLDDGATAWVRQLAPELGVIVAYGGLVREPLLSTPELGWINLHFSALPKWRGAAPVQRALEAGEQRLGVTVFRLVAALDAGDILTTDSRQYPEGTSAGAALSDLASFGTGALVEAVELLGADPAAGAPQVGEASYAEKLTREDGRLDLGRGARDVLAQWAAMTPEPGAYAMHDGVPLKVRELRAPSGSDSPPGVDAMQAGAVGLLEGRAMLALHDGMLELVRVQPAGKPSMDGAAWLRGRDGRAELA</sequence>
<dbReference type="EC" id="2.1.2.9" evidence="2 5"/>
<name>A0ABN3B7J2_9MICO</name>
<feature type="binding site" evidence="5">
    <location>
        <begin position="125"/>
        <end position="128"/>
    </location>
    <ligand>
        <name>(6S)-5,6,7,8-tetrahydrofolate</name>
        <dbReference type="ChEBI" id="CHEBI:57453"/>
    </ligand>
</feature>
<dbReference type="InterPro" id="IPR005793">
    <property type="entry name" value="Formyl_trans_C"/>
</dbReference>
<dbReference type="Proteomes" id="UP001501084">
    <property type="component" value="Unassembled WGS sequence"/>
</dbReference>
<comment type="function">
    <text evidence="5">Attaches a formyl group to the free amino group of methionyl-tRNA(fMet). The formyl group appears to play a dual role in the initiator identity of N-formylmethionyl-tRNA by promoting its recognition by IF2 and preventing the misappropriation of this tRNA by the elongation apparatus.</text>
</comment>
<dbReference type="InterPro" id="IPR036477">
    <property type="entry name" value="Formyl_transf_N_sf"/>
</dbReference>
<reference evidence="8 9" key="1">
    <citation type="journal article" date="2019" name="Int. J. Syst. Evol. Microbiol.">
        <title>The Global Catalogue of Microorganisms (GCM) 10K type strain sequencing project: providing services to taxonomists for standard genome sequencing and annotation.</title>
        <authorList>
            <consortium name="The Broad Institute Genomics Platform"/>
            <consortium name="The Broad Institute Genome Sequencing Center for Infectious Disease"/>
            <person name="Wu L."/>
            <person name="Ma J."/>
        </authorList>
    </citation>
    <scope>NUCLEOTIDE SEQUENCE [LARGE SCALE GENOMIC DNA]</scope>
    <source>
        <strain evidence="8 9">JCM 14919</strain>
    </source>
</reference>
<organism evidence="8 9">
    <name type="scientific">Leucobacter alluvii</name>
    <dbReference type="NCBI Taxonomy" id="340321"/>
    <lineage>
        <taxon>Bacteria</taxon>
        <taxon>Bacillati</taxon>
        <taxon>Actinomycetota</taxon>
        <taxon>Actinomycetes</taxon>
        <taxon>Micrococcales</taxon>
        <taxon>Microbacteriaceae</taxon>
        <taxon>Leucobacter</taxon>
    </lineage>
</organism>
<dbReference type="HAMAP" id="MF_00182">
    <property type="entry name" value="Formyl_trans"/>
    <property type="match status" value="1"/>
</dbReference>
<gene>
    <name evidence="5 8" type="primary">fmt</name>
    <name evidence="8" type="ORF">GCM10009786_16520</name>
</gene>
<proteinExistence type="inferred from homology"/>
<comment type="catalytic activity">
    <reaction evidence="5">
        <text>L-methionyl-tRNA(fMet) + (6R)-10-formyltetrahydrofolate = N-formyl-L-methionyl-tRNA(fMet) + (6S)-5,6,7,8-tetrahydrofolate + H(+)</text>
        <dbReference type="Rhea" id="RHEA:24380"/>
        <dbReference type="Rhea" id="RHEA-COMP:9952"/>
        <dbReference type="Rhea" id="RHEA-COMP:9953"/>
        <dbReference type="ChEBI" id="CHEBI:15378"/>
        <dbReference type="ChEBI" id="CHEBI:57453"/>
        <dbReference type="ChEBI" id="CHEBI:78530"/>
        <dbReference type="ChEBI" id="CHEBI:78844"/>
        <dbReference type="ChEBI" id="CHEBI:195366"/>
        <dbReference type="EC" id="2.1.2.9"/>
    </reaction>
</comment>
<evidence type="ECO:0000256" key="3">
    <source>
        <dbReference type="ARBA" id="ARBA00022679"/>
    </source>
</evidence>
<dbReference type="EMBL" id="BAAAOP010000005">
    <property type="protein sequence ID" value="GAA2188230.1"/>
    <property type="molecule type" value="Genomic_DNA"/>
</dbReference>
<dbReference type="PANTHER" id="PTHR11138:SF5">
    <property type="entry name" value="METHIONYL-TRNA FORMYLTRANSFERASE, MITOCHONDRIAL"/>
    <property type="match status" value="1"/>
</dbReference>
<dbReference type="SUPFAM" id="SSF53328">
    <property type="entry name" value="Formyltransferase"/>
    <property type="match status" value="1"/>
</dbReference>
<accession>A0ABN3B7J2</accession>
<dbReference type="CDD" id="cd08646">
    <property type="entry name" value="FMT_core_Met-tRNA-FMT_N"/>
    <property type="match status" value="1"/>
</dbReference>
<keyword evidence="4 5" id="KW-0648">Protein biosynthesis</keyword>
<dbReference type="Pfam" id="PF00551">
    <property type="entry name" value="Formyl_trans_N"/>
    <property type="match status" value="1"/>
</dbReference>
<keyword evidence="3 5" id="KW-0808">Transferase</keyword>
<dbReference type="InterPro" id="IPR041711">
    <property type="entry name" value="Met-tRNA-FMT_N"/>
</dbReference>